<dbReference type="InterPro" id="IPR037252">
    <property type="entry name" value="Mib_Herc2_sf"/>
</dbReference>
<feature type="domain" description="MIB/HERC2" evidence="3">
    <location>
        <begin position="374"/>
        <end position="447"/>
    </location>
</feature>
<reference evidence="4" key="1">
    <citation type="submission" date="2022-08" db="UniProtKB">
        <authorList>
            <consortium name="EnsemblMetazoa"/>
        </authorList>
    </citation>
    <scope>IDENTIFICATION</scope>
    <source>
        <strain evidence="4">05x7-T-G4-1.051#20</strain>
    </source>
</reference>
<dbReference type="PROSITE" id="PS51416">
    <property type="entry name" value="MIB_HERC2"/>
    <property type="match status" value="2"/>
</dbReference>
<dbReference type="CDD" id="cd00198">
    <property type="entry name" value="vWFA"/>
    <property type="match status" value="1"/>
</dbReference>
<dbReference type="InterPro" id="IPR037197">
    <property type="entry name" value="WWE_dom_sf"/>
</dbReference>
<dbReference type="GO" id="GO:0016567">
    <property type="term" value="P:protein ubiquitination"/>
    <property type="evidence" value="ECO:0007669"/>
    <property type="project" value="InterPro"/>
</dbReference>
<dbReference type="OMA" id="DASNNCR"/>
<dbReference type="InterPro" id="IPR002035">
    <property type="entry name" value="VWF_A"/>
</dbReference>
<dbReference type="Proteomes" id="UP000005408">
    <property type="component" value="Unassembled WGS sequence"/>
</dbReference>
<evidence type="ECO:0000313" key="4">
    <source>
        <dbReference type="EnsemblMetazoa" id="G12536.1:cds"/>
    </source>
</evidence>
<dbReference type="EnsemblMetazoa" id="G12536.1">
    <property type="protein sequence ID" value="G12536.1:cds"/>
    <property type="gene ID" value="G12536"/>
</dbReference>
<dbReference type="AlphaFoldDB" id="A0A8W8I4F5"/>
<evidence type="ECO:0000259" key="1">
    <source>
        <dbReference type="PROSITE" id="PS50234"/>
    </source>
</evidence>
<evidence type="ECO:0000259" key="3">
    <source>
        <dbReference type="PROSITE" id="PS51416"/>
    </source>
</evidence>
<evidence type="ECO:0008006" key="6">
    <source>
        <dbReference type="Google" id="ProtNLM"/>
    </source>
</evidence>
<dbReference type="SUPFAM" id="SSF117839">
    <property type="entry name" value="WWE domain"/>
    <property type="match status" value="1"/>
</dbReference>
<feature type="domain" description="WWE" evidence="2">
    <location>
        <begin position="524"/>
        <end position="602"/>
    </location>
</feature>
<feature type="domain" description="MIB/HERC2" evidence="3">
    <location>
        <begin position="301"/>
        <end position="375"/>
    </location>
</feature>
<dbReference type="SMART" id="SM00327">
    <property type="entry name" value="VWA"/>
    <property type="match status" value="1"/>
</dbReference>
<dbReference type="PROSITE" id="PS50234">
    <property type="entry name" value="VWFA"/>
    <property type="match status" value="1"/>
</dbReference>
<sequence>MAQNIIHAEQYWKTQAAIEAEKNFGQIFQHGKGPCNIFILDTSLSLGEEGFAQLKGAFFAILDEYAKHPEIDENVAVIICGRQTKFQRYYSNQYEDIKHSLDDVEFGGSSPLTAAFLLSLGCLGYKAEQSYRIGDFHVHPRIIFISDGRPTDFTDFTGSYTEDRPQCETERDIDHLLQVTRSIGKKNPIFCIPVGRNPNMTSLEFISAQSRGGKIVCVSEARQFAKYSHNIETASMLTFTNENDDRERILTSLACKFPERVFTEMDLNDIIEICSRKSLYQPVSEQADEEDEDDDREKLFVERYPQLPRLGSRVKRGRDWIYDNRDNFGPGTVVGHLREEGWAIVEWDTGFKAHYRFGSTRKFSNKYDIQLCNEPRILGNELIATGCLVTRGKDWVWGNQDGGAGNIGTVLSVEGSGQVLVRWQHGLIKYYSFGIDGRFELDVSDPFSPKAAKFLKDQMQNTSLDSSGGLQADFNEGFKNTLGGISAEKDMEFENPVSVNRPILHVTKGKYFKNNSVVERQTSDIETDGPSFSCTVNQWCWKDCEGKWNPYSREVNERINKCYKRDPRSTVIVKIQDQSYRVVMSKSRQINQTTRDISEIKLVTNWSSP</sequence>
<dbReference type="Pfam" id="PF06701">
    <property type="entry name" value="MIB_HERC2"/>
    <property type="match status" value="1"/>
</dbReference>
<accession>A0A8W8I4F5</accession>
<dbReference type="GO" id="GO:0004842">
    <property type="term" value="F:ubiquitin-protein transferase activity"/>
    <property type="evidence" value="ECO:0007669"/>
    <property type="project" value="InterPro"/>
</dbReference>
<dbReference type="InterPro" id="IPR036465">
    <property type="entry name" value="vWFA_dom_sf"/>
</dbReference>
<name>A0A8W8I4F5_MAGGI</name>
<dbReference type="GO" id="GO:0046872">
    <property type="term" value="F:metal ion binding"/>
    <property type="evidence" value="ECO:0007669"/>
    <property type="project" value="InterPro"/>
</dbReference>
<dbReference type="InterPro" id="IPR004170">
    <property type="entry name" value="WWE_dom"/>
</dbReference>
<proteinExistence type="predicted"/>
<dbReference type="Gene3D" id="2.30.30.40">
    <property type="entry name" value="SH3 Domains"/>
    <property type="match status" value="2"/>
</dbReference>
<evidence type="ECO:0000313" key="5">
    <source>
        <dbReference type="Proteomes" id="UP000005408"/>
    </source>
</evidence>
<dbReference type="SUPFAM" id="SSF53300">
    <property type="entry name" value="vWA-like"/>
    <property type="match status" value="1"/>
</dbReference>
<dbReference type="Gene3D" id="3.30.720.50">
    <property type="match status" value="1"/>
</dbReference>
<dbReference type="Pfam" id="PF02825">
    <property type="entry name" value="WWE"/>
    <property type="match status" value="1"/>
</dbReference>
<dbReference type="OrthoDB" id="438049at2759"/>
<keyword evidence="5" id="KW-1185">Reference proteome</keyword>
<dbReference type="SUPFAM" id="SSF159034">
    <property type="entry name" value="Mib/herc2 domain-like"/>
    <property type="match status" value="2"/>
</dbReference>
<dbReference type="PROSITE" id="PS50918">
    <property type="entry name" value="WWE"/>
    <property type="match status" value="1"/>
</dbReference>
<dbReference type="InterPro" id="IPR010606">
    <property type="entry name" value="Mib_Herc2"/>
</dbReference>
<organism evidence="4 5">
    <name type="scientific">Magallana gigas</name>
    <name type="common">Pacific oyster</name>
    <name type="synonym">Crassostrea gigas</name>
    <dbReference type="NCBI Taxonomy" id="29159"/>
    <lineage>
        <taxon>Eukaryota</taxon>
        <taxon>Metazoa</taxon>
        <taxon>Spiralia</taxon>
        <taxon>Lophotrochozoa</taxon>
        <taxon>Mollusca</taxon>
        <taxon>Bivalvia</taxon>
        <taxon>Autobranchia</taxon>
        <taxon>Pteriomorphia</taxon>
        <taxon>Ostreida</taxon>
        <taxon>Ostreoidea</taxon>
        <taxon>Ostreidae</taxon>
        <taxon>Magallana</taxon>
    </lineage>
</organism>
<feature type="domain" description="VWFA" evidence="1">
    <location>
        <begin position="37"/>
        <end position="231"/>
    </location>
</feature>
<evidence type="ECO:0000259" key="2">
    <source>
        <dbReference type="PROSITE" id="PS50918"/>
    </source>
</evidence>
<protein>
    <recommendedName>
        <fullName evidence="6">E3 ubiquitin-protein ligase HERC2</fullName>
    </recommendedName>
</protein>
<dbReference type="Gene3D" id="3.40.50.410">
    <property type="entry name" value="von Willebrand factor, type A domain"/>
    <property type="match status" value="1"/>
</dbReference>